<accession>H8GXE5</accession>
<evidence type="ECO:0000313" key="2">
    <source>
        <dbReference type="Proteomes" id="UP000007575"/>
    </source>
</evidence>
<dbReference type="HOGENOM" id="CLU_1452225_0_0_0"/>
<proteinExistence type="predicted"/>
<dbReference type="Proteomes" id="UP000007575">
    <property type="component" value="Chromosome"/>
</dbReference>
<dbReference type="PATRIC" id="fig|745776.4.peg.2001"/>
<name>H8GXE5_DEIGI</name>
<evidence type="ECO:0000313" key="1">
    <source>
        <dbReference type="EMBL" id="AFD25874.1"/>
    </source>
</evidence>
<protein>
    <submittedName>
        <fullName evidence="1">Site-specific recombinase DNA invertase Pin-like protein</fullName>
    </submittedName>
</protein>
<dbReference type="KEGG" id="dgo:DGo_CA1947"/>
<dbReference type="EMBL" id="CP002191">
    <property type="protein sequence ID" value="AFD25874.1"/>
    <property type="molecule type" value="Genomic_DNA"/>
</dbReference>
<organism evidence="1 2">
    <name type="scientific">Deinococcus gobiensis (strain DSM 21396 / JCM 16679 / CGMCC 1.7299 / I-0)</name>
    <dbReference type="NCBI Taxonomy" id="745776"/>
    <lineage>
        <taxon>Bacteria</taxon>
        <taxon>Thermotogati</taxon>
        <taxon>Deinococcota</taxon>
        <taxon>Deinococci</taxon>
        <taxon>Deinococcales</taxon>
        <taxon>Deinococcaceae</taxon>
        <taxon>Deinococcus</taxon>
    </lineage>
</organism>
<keyword evidence="2" id="KW-1185">Reference proteome</keyword>
<gene>
    <name evidence="1" type="primary">ccrB</name>
    <name evidence="1" type="ordered locus">DGo_CA1947</name>
</gene>
<sequence length="186" mass="20567">MFRNHNDTKKGRTYYVSYRCRNTYQGSAMAVVKGMKTCTHRRIHNHLKIDEAGWALFVQAMSDPAALAQAAGGQQPSAPDHSARLGELRGQMADIVRRAVLHGLPDEVVTAALDPLRTELAALERDMVMPVPEPLPDMTALAAQVGAHLAGLHDLEARREALDTWQARLYLGMEGIERVEMTVQRG</sequence>
<reference evidence="1 2" key="1">
    <citation type="journal article" date="2012" name="PLoS ONE">
        <title>Genome sequence and transcriptome analysis of the radioresistant bacterium Deinococcus gobiensis: insights into the extreme environmental adaptations.</title>
        <authorList>
            <person name="Yuan M."/>
            <person name="Chen M."/>
            <person name="Zhang W."/>
            <person name="Lu W."/>
            <person name="Wang J."/>
            <person name="Yang M."/>
            <person name="Zhao P."/>
            <person name="Tang R."/>
            <person name="Li X."/>
            <person name="Hao Y."/>
            <person name="Zhou Z."/>
            <person name="Zhan Y."/>
            <person name="Yu H."/>
            <person name="Teng C."/>
            <person name="Yan Y."/>
            <person name="Ping S."/>
            <person name="Wang Y."/>
            <person name="Lin M."/>
        </authorList>
    </citation>
    <scope>NUCLEOTIDE SEQUENCE [LARGE SCALE GENOMIC DNA]</scope>
    <source>
        <strain evidence="1 2">I-0</strain>
    </source>
</reference>
<dbReference type="AlphaFoldDB" id="H8GXE5"/>